<proteinExistence type="predicted"/>
<feature type="transmembrane region" description="Helical" evidence="1">
    <location>
        <begin position="70"/>
        <end position="90"/>
    </location>
</feature>
<evidence type="ECO:0000256" key="1">
    <source>
        <dbReference type="SAM" id="Phobius"/>
    </source>
</evidence>
<accession>A0ABR9B3Q0</accession>
<sequence>MIPFNLQLILIISNILLLIFLLNNIRKYKLELKYTLLWLGLILITFILSIFPSVLNFISSNIYIETPVNALFLIAFAVVFTILYRFTVIISNLTNQTKKLTQELGLLRNELNASLLKKGSKD</sequence>
<dbReference type="InterPro" id="IPR019277">
    <property type="entry name" value="DUF2304"/>
</dbReference>
<feature type="transmembrane region" description="Helical" evidence="1">
    <location>
        <begin position="36"/>
        <end position="58"/>
    </location>
</feature>
<comment type="caution">
    <text evidence="2">The sequence shown here is derived from an EMBL/GenBank/DDBJ whole genome shotgun (WGS) entry which is preliminary data.</text>
</comment>
<reference evidence="2 3" key="1">
    <citation type="submission" date="2020-09" db="EMBL/GenBank/DDBJ databases">
        <title>Paenibacillus sp. CAU 1523 isolated from sand of Haeundae Beach.</title>
        <authorList>
            <person name="Kim W."/>
        </authorList>
    </citation>
    <scope>NUCLEOTIDE SEQUENCE [LARGE SCALE GENOMIC DNA]</scope>
    <source>
        <strain evidence="2 3">CAU 1523</strain>
    </source>
</reference>
<feature type="transmembrane region" description="Helical" evidence="1">
    <location>
        <begin position="6"/>
        <end position="24"/>
    </location>
</feature>
<name>A0ABR9B3Q0_9BACL</name>
<dbReference type="Proteomes" id="UP000634529">
    <property type="component" value="Unassembled WGS sequence"/>
</dbReference>
<keyword evidence="1" id="KW-1133">Transmembrane helix</keyword>
<protein>
    <submittedName>
        <fullName evidence="2">DUF2304 domain-containing protein</fullName>
    </submittedName>
</protein>
<evidence type="ECO:0000313" key="3">
    <source>
        <dbReference type="Proteomes" id="UP000634529"/>
    </source>
</evidence>
<keyword evidence="1" id="KW-0812">Transmembrane</keyword>
<keyword evidence="1" id="KW-0472">Membrane</keyword>
<dbReference type="Pfam" id="PF10066">
    <property type="entry name" value="DUF2304"/>
    <property type="match status" value="1"/>
</dbReference>
<dbReference type="RefSeq" id="WP_192027206.1">
    <property type="nucleotide sequence ID" value="NZ_JACYTN010000033.1"/>
</dbReference>
<gene>
    <name evidence="2" type="ORF">IFO66_22125</name>
</gene>
<dbReference type="EMBL" id="JACYTN010000033">
    <property type="protein sequence ID" value="MBD8500988.1"/>
    <property type="molecule type" value="Genomic_DNA"/>
</dbReference>
<evidence type="ECO:0000313" key="2">
    <source>
        <dbReference type="EMBL" id="MBD8500988.1"/>
    </source>
</evidence>
<keyword evidence="3" id="KW-1185">Reference proteome</keyword>
<organism evidence="2 3">
    <name type="scientific">Paenibacillus arenosi</name>
    <dbReference type="NCBI Taxonomy" id="2774142"/>
    <lineage>
        <taxon>Bacteria</taxon>
        <taxon>Bacillati</taxon>
        <taxon>Bacillota</taxon>
        <taxon>Bacilli</taxon>
        <taxon>Bacillales</taxon>
        <taxon>Paenibacillaceae</taxon>
        <taxon>Paenibacillus</taxon>
    </lineage>
</organism>